<evidence type="ECO:0000256" key="13">
    <source>
        <dbReference type="RuleBase" id="RU003694"/>
    </source>
</evidence>
<dbReference type="PIRSF" id="PIRSF000447">
    <property type="entry name" value="KAS_II"/>
    <property type="match status" value="1"/>
</dbReference>
<dbReference type="InterPro" id="IPR016039">
    <property type="entry name" value="Thiolase-like"/>
</dbReference>
<dbReference type="NCBIfam" id="NF005589">
    <property type="entry name" value="PRK07314.1"/>
    <property type="match status" value="1"/>
</dbReference>
<keyword evidence="6 11" id="KW-0808">Transferase</keyword>
<evidence type="ECO:0000256" key="10">
    <source>
        <dbReference type="ARBA" id="ARBA00023315"/>
    </source>
</evidence>
<evidence type="ECO:0000256" key="2">
    <source>
        <dbReference type="ARBA" id="ARBA00008467"/>
    </source>
</evidence>
<keyword evidence="5 11" id="KW-0444">Lipid biosynthesis</keyword>
<dbReference type="GO" id="GO:0030497">
    <property type="term" value="P:fatty acid elongation"/>
    <property type="evidence" value="ECO:0007669"/>
    <property type="project" value="UniProtKB-ARBA"/>
</dbReference>
<dbReference type="InterPro" id="IPR000794">
    <property type="entry name" value="Beta-ketoacyl_synthase"/>
</dbReference>
<dbReference type="GO" id="GO:0005829">
    <property type="term" value="C:cytosol"/>
    <property type="evidence" value="ECO:0007669"/>
    <property type="project" value="TreeGrafter"/>
</dbReference>
<dbReference type="CDD" id="cd00834">
    <property type="entry name" value="KAS_I_II"/>
    <property type="match status" value="1"/>
</dbReference>
<dbReference type="FunFam" id="3.40.47.10:FF:000029">
    <property type="entry name" value="3-oxoacyl-[acyl-carrier-protein] synthase 1"/>
    <property type="match status" value="1"/>
</dbReference>
<dbReference type="PANTHER" id="PTHR11712">
    <property type="entry name" value="POLYKETIDE SYNTHASE-RELATED"/>
    <property type="match status" value="1"/>
</dbReference>
<dbReference type="SMART" id="SM00825">
    <property type="entry name" value="PKS_KS"/>
    <property type="match status" value="1"/>
</dbReference>
<dbReference type="Proteomes" id="UP000189681">
    <property type="component" value="Unassembled WGS sequence"/>
</dbReference>
<dbReference type="InterPro" id="IPR014031">
    <property type="entry name" value="Ketoacyl_synth_C"/>
</dbReference>
<comment type="catalytic activity">
    <reaction evidence="11">
        <text>a fatty acyl-[ACP] + malonyl-[ACP] + H(+) = a 3-oxoacyl-[ACP] + holo-[ACP] + CO2</text>
        <dbReference type="Rhea" id="RHEA:22836"/>
        <dbReference type="Rhea" id="RHEA-COMP:9623"/>
        <dbReference type="Rhea" id="RHEA-COMP:9685"/>
        <dbReference type="Rhea" id="RHEA-COMP:9916"/>
        <dbReference type="Rhea" id="RHEA-COMP:14125"/>
        <dbReference type="ChEBI" id="CHEBI:15378"/>
        <dbReference type="ChEBI" id="CHEBI:16526"/>
        <dbReference type="ChEBI" id="CHEBI:64479"/>
        <dbReference type="ChEBI" id="CHEBI:78449"/>
        <dbReference type="ChEBI" id="CHEBI:78776"/>
        <dbReference type="ChEBI" id="CHEBI:138651"/>
    </reaction>
</comment>
<keyword evidence="10 11" id="KW-0012">Acyltransferase</keyword>
<evidence type="ECO:0000256" key="5">
    <source>
        <dbReference type="ARBA" id="ARBA00022516"/>
    </source>
</evidence>
<dbReference type="PANTHER" id="PTHR11712:SF336">
    <property type="entry name" value="3-OXOACYL-[ACYL-CARRIER-PROTEIN] SYNTHASE, MITOCHONDRIAL"/>
    <property type="match status" value="1"/>
</dbReference>
<dbReference type="GO" id="GO:0004315">
    <property type="term" value="F:3-oxoacyl-[acyl-carrier-protein] synthase activity"/>
    <property type="evidence" value="ECO:0007669"/>
    <property type="project" value="UniProtKB-UniRule"/>
</dbReference>
<evidence type="ECO:0000256" key="4">
    <source>
        <dbReference type="ARBA" id="ARBA00014657"/>
    </source>
</evidence>
<comment type="pathway">
    <text evidence="1 11">Lipid metabolism; fatty acid biosynthesis.</text>
</comment>
<dbReference type="PROSITE" id="PS52004">
    <property type="entry name" value="KS3_2"/>
    <property type="match status" value="1"/>
</dbReference>
<evidence type="ECO:0000256" key="6">
    <source>
        <dbReference type="ARBA" id="ARBA00022679"/>
    </source>
</evidence>
<dbReference type="EMBL" id="AYTS01000106">
    <property type="protein sequence ID" value="OOP56020.1"/>
    <property type="molecule type" value="Genomic_DNA"/>
</dbReference>
<evidence type="ECO:0000313" key="15">
    <source>
        <dbReference type="EMBL" id="OOP56020.1"/>
    </source>
</evidence>
<evidence type="ECO:0000256" key="12">
    <source>
        <dbReference type="PIRSR" id="PIRSR000447-1"/>
    </source>
</evidence>
<keyword evidence="8" id="KW-0443">Lipid metabolism</keyword>
<accession>A0A1V4ASD3</accession>
<evidence type="ECO:0000256" key="7">
    <source>
        <dbReference type="ARBA" id="ARBA00022832"/>
    </source>
</evidence>
<reference evidence="15 16" key="1">
    <citation type="journal article" date="2017" name="Water Res.">
        <title>Discovery and metagenomic analysis of an anammox bacterial enrichment related to Candidatus "Brocadia caroliniensis" in a full-scale glycerol-fed nitritation-denitritation separate centrate treatment process.</title>
        <authorList>
            <person name="Park H."/>
            <person name="Brotto A.C."/>
            <person name="van Loosdrecht M.C."/>
            <person name="Chandran K."/>
        </authorList>
    </citation>
    <scope>NUCLEOTIDE SEQUENCE [LARGE SCALE GENOMIC DNA]</scope>
    <source>
        <strain evidence="15">26THWARD</strain>
    </source>
</reference>
<dbReference type="STRING" id="1004156.AYP45_11440"/>
<evidence type="ECO:0000256" key="3">
    <source>
        <dbReference type="ARBA" id="ARBA00012356"/>
    </source>
</evidence>
<dbReference type="InterPro" id="IPR014030">
    <property type="entry name" value="Ketoacyl_synth_N"/>
</dbReference>
<protein>
    <recommendedName>
        <fullName evidence="4 11">3-oxoacyl-[acyl-carrier-protein] synthase 2</fullName>
        <ecNumber evidence="3 11">2.3.1.179</ecNumber>
    </recommendedName>
</protein>
<dbReference type="InterPro" id="IPR020841">
    <property type="entry name" value="PKS_Beta-ketoAc_synthase_dom"/>
</dbReference>
<comment type="caution">
    <text evidence="15">The sequence shown here is derived from an EMBL/GenBank/DDBJ whole genome shotgun (WGS) entry which is preliminary data.</text>
</comment>
<dbReference type="UniPathway" id="UPA00094"/>
<dbReference type="Gene3D" id="3.40.47.10">
    <property type="match status" value="1"/>
</dbReference>
<dbReference type="Pfam" id="PF02801">
    <property type="entry name" value="Ketoacyl-synt_C"/>
    <property type="match status" value="1"/>
</dbReference>
<keyword evidence="9 11" id="KW-0275">Fatty acid biosynthesis</keyword>
<sequence length="412" mass="44445">MEKNKIVVTGIGIITPIGIGIDEYWESAIQGKSGISRISRFDVEGYPTKIAGEIKSFTPEKYMPSDMADSLCRYSQLGLAAARMAAQDAALELHSLNKNKVGVSIGVGAETLLYYDEKTSIENNNYFLRNKPPRENKNIANVISDYFRFSCQNLVVATACSSGNQSIGIARDMIKSGQADIVFAGGVEAPIFPLNLAAFCSLRIMSKRNDNPTKASRPFDKDRDGFVMGEGAGILILEKEEKARERGAHIYGEIAGYGATSDAFHMTMPSQDRMQICKAMTLAIEDAGLDINSIDYVNAHGTSTVANDRGETKAIKTVFGNNAYTLPISSTKSMTGHLMGAAGAVELITCILAMNTGVLPPTINLDNADTECDLDYIANKARKKEINTALSNSFGFGGNNSTIVIKRVHSSS</sequence>
<comment type="similarity">
    <text evidence="2 11 13">Belongs to the thiolase-like superfamily. Beta-ketoacyl-ACP synthases family.</text>
</comment>
<dbReference type="SUPFAM" id="SSF53901">
    <property type="entry name" value="Thiolase-like"/>
    <property type="match status" value="2"/>
</dbReference>
<evidence type="ECO:0000256" key="9">
    <source>
        <dbReference type="ARBA" id="ARBA00023160"/>
    </source>
</evidence>
<proteinExistence type="inferred from homology"/>
<dbReference type="FunFam" id="3.40.47.10:FF:000018">
    <property type="entry name" value="3-oxoacyl-[acyl-carrier-protein] synthase 2"/>
    <property type="match status" value="1"/>
</dbReference>
<feature type="domain" description="Ketosynthase family 3 (KS3)" evidence="14">
    <location>
        <begin position="3"/>
        <end position="407"/>
    </location>
</feature>
<comment type="catalytic activity">
    <reaction evidence="11">
        <text>(9Z)-hexadecenoyl-[ACP] + malonyl-[ACP] + H(+) = 3-oxo-(11Z)-octadecenoyl-[ACP] + holo-[ACP] + CO2</text>
        <dbReference type="Rhea" id="RHEA:55040"/>
        <dbReference type="Rhea" id="RHEA-COMP:9623"/>
        <dbReference type="Rhea" id="RHEA-COMP:9685"/>
        <dbReference type="Rhea" id="RHEA-COMP:10800"/>
        <dbReference type="Rhea" id="RHEA-COMP:14074"/>
        <dbReference type="ChEBI" id="CHEBI:15378"/>
        <dbReference type="ChEBI" id="CHEBI:16526"/>
        <dbReference type="ChEBI" id="CHEBI:64479"/>
        <dbReference type="ChEBI" id="CHEBI:78449"/>
        <dbReference type="ChEBI" id="CHEBI:83989"/>
        <dbReference type="ChEBI" id="CHEBI:138538"/>
        <dbReference type="EC" id="2.3.1.179"/>
    </reaction>
</comment>
<dbReference type="AlphaFoldDB" id="A0A1V4ASD3"/>
<evidence type="ECO:0000256" key="11">
    <source>
        <dbReference type="PIRNR" id="PIRNR000447"/>
    </source>
</evidence>
<organism evidence="15 16">
    <name type="scientific">Candidatus Brocadia carolinensis</name>
    <dbReference type="NCBI Taxonomy" id="1004156"/>
    <lineage>
        <taxon>Bacteria</taxon>
        <taxon>Pseudomonadati</taxon>
        <taxon>Planctomycetota</taxon>
        <taxon>Candidatus Brocadiia</taxon>
        <taxon>Candidatus Brocadiales</taxon>
        <taxon>Candidatus Brocadiaceae</taxon>
        <taxon>Candidatus Brocadia</taxon>
    </lineage>
</organism>
<evidence type="ECO:0000313" key="16">
    <source>
        <dbReference type="Proteomes" id="UP000189681"/>
    </source>
</evidence>
<keyword evidence="7" id="KW-0276">Fatty acid metabolism</keyword>
<evidence type="ECO:0000256" key="1">
    <source>
        <dbReference type="ARBA" id="ARBA00005194"/>
    </source>
</evidence>
<evidence type="ECO:0000256" key="8">
    <source>
        <dbReference type="ARBA" id="ARBA00023098"/>
    </source>
</evidence>
<dbReference type="InterPro" id="IPR017568">
    <property type="entry name" value="3-oxoacyl-ACP_synth-2"/>
</dbReference>
<dbReference type="NCBIfam" id="TIGR03150">
    <property type="entry name" value="fabF"/>
    <property type="match status" value="1"/>
</dbReference>
<dbReference type="Pfam" id="PF00109">
    <property type="entry name" value="ketoacyl-synt"/>
    <property type="match status" value="1"/>
</dbReference>
<name>A0A1V4ASD3_9BACT</name>
<feature type="active site" description="For beta-ketoacyl synthase activity" evidence="12">
    <location>
        <position position="160"/>
    </location>
</feature>
<evidence type="ECO:0000259" key="14">
    <source>
        <dbReference type="PROSITE" id="PS52004"/>
    </source>
</evidence>
<dbReference type="EC" id="2.3.1.179" evidence="3 11"/>
<comment type="function">
    <text evidence="11">Involved in the type II fatty acid elongation cycle. Catalyzes the elongation of a wide range of acyl-ACP by the addition of two carbons from malonyl-ACP to an acyl acceptor. Can efficiently catalyze the conversion of palmitoleoyl-ACP (cis-hexadec-9-enoyl-ACP) to cis-vaccenoyl-ACP (cis-octadec-11-enoyl-ACP), an essential step in the thermal regulation of fatty acid composition.</text>
</comment>
<gene>
    <name evidence="15" type="ORF">AYP45_11440</name>
</gene>